<reference evidence="2" key="1">
    <citation type="journal article" date="2005" name="Nature">
        <title>The map-based sequence of the rice genome.</title>
        <authorList>
            <consortium name="International rice genome sequencing project (IRGSP)"/>
            <person name="Matsumoto T."/>
            <person name="Wu J."/>
            <person name="Kanamori H."/>
            <person name="Katayose Y."/>
            <person name="Fujisawa M."/>
            <person name="Namiki N."/>
            <person name="Mizuno H."/>
            <person name="Yamamoto K."/>
            <person name="Antonio B.A."/>
            <person name="Baba T."/>
            <person name="Sakata K."/>
            <person name="Nagamura Y."/>
            <person name="Aoki H."/>
            <person name="Arikawa K."/>
            <person name="Arita K."/>
            <person name="Bito T."/>
            <person name="Chiden Y."/>
            <person name="Fujitsuka N."/>
            <person name="Fukunaka R."/>
            <person name="Hamada M."/>
            <person name="Harada C."/>
            <person name="Hayashi A."/>
            <person name="Hijishita S."/>
            <person name="Honda M."/>
            <person name="Hosokawa S."/>
            <person name="Ichikawa Y."/>
            <person name="Idonuma A."/>
            <person name="Iijima M."/>
            <person name="Ikeda M."/>
            <person name="Ikeno M."/>
            <person name="Ito K."/>
            <person name="Ito S."/>
            <person name="Ito T."/>
            <person name="Ito Y."/>
            <person name="Ito Y."/>
            <person name="Iwabuchi A."/>
            <person name="Kamiya K."/>
            <person name="Karasawa W."/>
            <person name="Kurita K."/>
            <person name="Katagiri S."/>
            <person name="Kikuta A."/>
            <person name="Kobayashi H."/>
            <person name="Kobayashi N."/>
            <person name="Machita K."/>
            <person name="Maehara T."/>
            <person name="Masukawa M."/>
            <person name="Mizubayashi T."/>
            <person name="Mukai Y."/>
            <person name="Nagasaki H."/>
            <person name="Nagata Y."/>
            <person name="Naito S."/>
            <person name="Nakashima M."/>
            <person name="Nakama Y."/>
            <person name="Nakamichi Y."/>
            <person name="Nakamura M."/>
            <person name="Meguro A."/>
            <person name="Negishi M."/>
            <person name="Ohta I."/>
            <person name="Ohta T."/>
            <person name="Okamoto M."/>
            <person name="Ono N."/>
            <person name="Saji S."/>
            <person name="Sakaguchi M."/>
            <person name="Sakai K."/>
            <person name="Shibata M."/>
            <person name="Shimokawa T."/>
            <person name="Song J."/>
            <person name="Takazaki Y."/>
            <person name="Terasawa K."/>
            <person name="Tsugane M."/>
            <person name="Tsuji K."/>
            <person name="Ueda S."/>
            <person name="Waki K."/>
            <person name="Yamagata H."/>
            <person name="Yamamoto M."/>
            <person name="Yamamoto S."/>
            <person name="Yamane H."/>
            <person name="Yoshiki S."/>
            <person name="Yoshihara R."/>
            <person name="Yukawa K."/>
            <person name="Zhong H."/>
            <person name="Yano M."/>
            <person name="Yuan Q."/>
            <person name="Ouyang S."/>
            <person name="Liu J."/>
            <person name="Jones K.M."/>
            <person name="Gansberger K."/>
            <person name="Moffat K."/>
            <person name="Hill J."/>
            <person name="Bera J."/>
            <person name="Fadrosh D."/>
            <person name="Jin S."/>
            <person name="Johri S."/>
            <person name="Kim M."/>
            <person name="Overton L."/>
            <person name="Reardon M."/>
            <person name="Tsitrin T."/>
            <person name="Vuong H."/>
            <person name="Weaver B."/>
            <person name="Ciecko A."/>
            <person name="Tallon L."/>
            <person name="Jackson J."/>
            <person name="Pai G."/>
            <person name="Aken S.V."/>
            <person name="Utterback T."/>
            <person name="Reidmuller S."/>
            <person name="Feldblyum T."/>
            <person name="Hsiao J."/>
            <person name="Zismann V."/>
            <person name="Iobst S."/>
            <person name="de Vazeille A.R."/>
            <person name="Buell C.R."/>
            <person name="Ying K."/>
            <person name="Li Y."/>
            <person name="Lu T."/>
            <person name="Huang Y."/>
            <person name="Zhao Q."/>
            <person name="Feng Q."/>
            <person name="Zhang L."/>
            <person name="Zhu J."/>
            <person name="Weng Q."/>
            <person name="Mu J."/>
            <person name="Lu Y."/>
            <person name="Fan D."/>
            <person name="Liu Y."/>
            <person name="Guan J."/>
            <person name="Zhang Y."/>
            <person name="Yu S."/>
            <person name="Liu X."/>
            <person name="Zhang Y."/>
            <person name="Hong G."/>
            <person name="Han B."/>
            <person name="Choisne N."/>
            <person name="Demange N."/>
            <person name="Orjeda G."/>
            <person name="Samain S."/>
            <person name="Cattolico L."/>
            <person name="Pelletier E."/>
            <person name="Couloux A."/>
            <person name="Segurens B."/>
            <person name="Wincker P."/>
            <person name="D'Hont A."/>
            <person name="Scarpelli C."/>
            <person name="Weissenbach J."/>
            <person name="Salanoubat M."/>
            <person name="Quetier F."/>
            <person name="Yu Y."/>
            <person name="Kim H.R."/>
            <person name="Rambo T."/>
            <person name="Currie J."/>
            <person name="Collura K."/>
            <person name="Luo M."/>
            <person name="Yang T."/>
            <person name="Ammiraju J.S.S."/>
            <person name="Engler F."/>
            <person name="Soderlund C."/>
            <person name="Wing R.A."/>
            <person name="Palmer L.E."/>
            <person name="de la Bastide M."/>
            <person name="Spiegel L."/>
            <person name="Nascimento L."/>
            <person name="Zutavern T."/>
            <person name="O'Shaughnessy A."/>
            <person name="Dike S."/>
            <person name="Dedhia N."/>
            <person name="Preston R."/>
            <person name="Balija V."/>
            <person name="McCombie W.R."/>
            <person name="Chow T."/>
            <person name="Chen H."/>
            <person name="Chung M."/>
            <person name="Chen C."/>
            <person name="Shaw J."/>
            <person name="Wu H."/>
            <person name="Hsiao K."/>
            <person name="Chao Y."/>
            <person name="Chu M."/>
            <person name="Cheng C."/>
            <person name="Hour A."/>
            <person name="Lee P."/>
            <person name="Lin S."/>
            <person name="Lin Y."/>
            <person name="Liou J."/>
            <person name="Liu S."/>
            <person name="Hsing Y."/>
            <person name="Raghuvanshi S."/>
            <person name="Mohanty A."/>
            <person name="Bharti A.K."/>
            <person name="Gaur A."/>
            <person name="Gupta V."/>
            <person name="Kumar D."/>
            <person name="Ravi V."/>
            <person name="Vij S."/>
            <person name="Kapur A."/>
            <person name="Khurana P."/>
            <person name="Khurana P."/>
            <person name="Khurana J.P."/>
            <person name="Tyagi A.K."/>
            <person name="Gaikwad K."/>
            <person name="Singh A."/>
            <person name="Dalal V."/>
            <person name="Srivastava S."/>
            <person name="Dixit A."/>
            <person name="Pal A.K."/>
            <person name="Ghazi I.A."/>
            <person name="Yadav M."/>
            <person name="Pandit A."/>
            <person name="Bhargava A."/>
            <person name="Sureshbabu K."/>
            <person name="Batra K."/>
            <person name="Sharma T.R."/>
            <person name="Mohapatra T."/>
            <person name="Singh N.K."/>
            <person name="Messing J."/>
            <person name="Nelson A.B."/>
            <person name="Fuks G."/>
            <person name="Kavchok S."/>
            <person name="Keizer G."/>
            <person name="Linton E."/>
            <person name="Llaca V."/>
            <person name="Song R."/>
            <person name="Tanyolac B."/>
            <person name="Young S."/>
            <person name="Ho-Il K."/>
            <person name="Hahn J.H."/>
            <person name="Sangsakoo G."/>
            <person name="Vanavichit A."/>
            <person name="de Mattos Luiz.A.T."/>
            <person name="Zimmer P.D."/>
            <person name="Malone G."/>
            <person name="Dellagostin O."/>
            <person name="de Oliveira A.C."/>
            <person name="Bevan M."/>
            <person name="Bancroft I."/>
            <person name="Minx P."/>
            <person name="Cordum H."/>
            <person name="Wilson R."/>
            <person name="Cheng Z."/>
            <person name="Jin W."/>
            <person name="Jiang J."/>
            <person name="Leong S.A."/>
            <person name="Iwama H."/>
            <person name="Gojobori T."/>
            <person name="Itoh T."/>
            <person name="Niimura Y."/>
            <person name="Fujii Y."/>
            <person name="Habara T."/>
            <person name="Sakai H."/>
            <person name="Sato Y."/>
            <person name="Wilson G."/>
            <person name="Kumar K."/>
            <person name="McCouch S."/>
            <person name="Juretic N."/>
            <person name="Hoen D."/>
            <person name="Wright S."/>
            <person name="Bruskiewich R."/>
            <person name="Bureau T."/>
            <person name="Miyao A."/>
            <person name="Hirochika H."/>
            <person name="Nishikawa T."/>
            <person name="Kadowaki K."/>
            <person name="Sugiura M."/>
            <person name="Burr B."/>
            <person name="Sasaki T."/>
        </authorList>
    </citation>
    <scope>NUCLEOTIDE SEQUENCE [LARGE SCALE GENOMIC DNA]</scope>
    <source>
        <strain evidence="2">cv. Nipponbare</strain>
    </source>
</reference>
<accession>Q5Z793</accession>
<organism evidence="1 2">
    <name type="scientific">Oryza sativa subsp. japonica</name>
    <name type="common">Rice</name>
    <dbReference type="NCBI Taxonomy" id="39947"/>
    <lineage>
        <taxon>Eukaryota</taxon>
        <taxon>Viridiplantae</taxon>
        <taxon>Streptophyta</taxon>
        <taxon>Embryophyta</taxon>
        <taxon>Tracheophyta</taxon>
        <taxon>Spermatophyta</taxon>
        <taxon>Magnoliopsida</taxon>
        <taxon>Liliopsida</taxon>
        <taxon>Poales</taxon>
        <taxon>Poaceae</taxon>
        <taxon>BOP clade</taxon>
        <taxon>Oryzoideae</taxon>
        <taxon>Oryzeae</taxon>
        <taxon>Oryzinae</taxon>
        <taxon>Oryza</taxon>
        <taxon>Oryza sativa</taxon>
    </lineage>
</organism>
<protein>
    <submittedName>
        <fullName evidence="1">Uncharacterized protein</fullName>
    </submittedName>
</protein>
<reference evidence="2" key="2">
    <citation type="journal article" date="2008" name="Nucleic Acids Res.">
        <title>The rice annotation project database (RAP-DB): 2008 update.</title>
        <authorList>
            <consortium name="The rice annotation project (RAP)"/>
        </authorList>
    </citation>
    <scope>GENOME REANNOTATION</scope>
    <source>
        <strain evidence="2">cv. Nipponbare</strain>
    </source>
</reference>
<evidence type="ECO:0000313" key="1">
    <source>
        <dbReference type="EMBL" id="BAD54221.1"/>
    </source>
</evidence>
<proteinExistence type="predicted"/>
<dbReference type="Proteomes" id="UP000000763">
    <property type="component" value="Chromosome 6"/>
</dbReference>
<gene>
    <name evidence="1" type="primary">P0410C01.19</name>
</gene>
<dbReference type="EMBL" id="AP004749">
    <property type="protein sequence ID" value="BAD54221.1"/>
    <property type="molecule type" value="Genomic_DNA"/>
</dbReference>
<dbReference type="AlphaFoldDB" id="Q5Z793"/>
<sequence>MDGWIVVSTGCRSGDGDGTAERFDQIFRHEAADYCLSPYVGCKGEMTRGGFAAAASPLNGIDGE</sequence>
<name>Q5Z793_ORYSJ</name>
<evidence type="ECO:0000313" key="2">
    <source>
        <dbReference type="Proteomes" id="UP000000763"/>
    </source>
</evidence>